<name>A0ABV9YDW0_9PSEU</name>
<organism evidence="1 2">
    <name type="scientific">Saccharothrix xinjiangensis</name>
    <dbReference type="NCBI Taxonomy" id="204798"/>
    <lineage>
        <taxon>Bacteria</taxon>
        <taxon>Bacillati</taxon>
        <taxon>Actinomycetota</taxon>
        <taxon>Actinomycetes</taxon>
        <taxon>Pseudonocardiales</taxon>
        <taxon>Pseudonocardiaceae</taxon>
        <taxon>Saccharothrix</taxon>
    </lineage>
</organism>
<dbReference type="EMBL" id="JBHSJB010000053">
    <property type="protein sequence ID" value="MFC5060559.1"/>
    <property type="molecule type" value="Genomic_DNA"/>
</dbReference>
<evidence type="ECO:0000313" key="1">
    <source>
        <dbReference type="EMBL" id="MFC5060559.1"/>
    </source>
</evidence>
<protein>
    <submittedName>
        <fullName evidence="1">Uncharacterized protein</fullName>
    </submittedName>
</protein>
<dbReference type="Proteomes" id="UP001595833">
    <property type="component" value="Unassembled WGS sequence"/>
</dbReference>
<comment type="caution">
    <text evidence="1">The sequence shown here is derived from an EMBL/GenBank/DDBJ whole genome shotgun (WGS) entry which is preliminary data.</text>
</comment>
<proteinExistence type="predicted"/>
<dbReference type="RefSeq" id="WP_344037531.1">
    <property type="nucleotide sequence ID" value="NZ_BAAAKE010000007.1"/>
</dbReference>
<gene>
    <name evidence="1" type="ORF">ACFPFM_43205</name>
</gene>
<reference evidence="2" key="1">
    <citation type="journal article" date="2019" name="Int. J. Syst. Evol. Microbiol.">
        <title>The Global Catalogue of Microorganisms (GCM) 10K type strain sequencing project: providing services to taxonomists for standard genome sequencing and annotation.</title>
        <authorList>
            <consortium name="The Broad Institute Genomics Platform"/>
            <consortium name="The Broad Institute Genome Sequencing Center for Infectious Disease"/>
            <person name="Wu L."/>
            <person name="Ma J."/>
        </authorList>
    </citation>
    <scope>NUCLEOTIDE SEQUENCE [LARGE SCALE GENOMIC DNA]</scope>
    <source>
        <strain evidence="2">KCTC 12848</strain>
    </source>
</reference>
<keyword evidence="2" id="KW-1185">Reference proteome</keyword>
<accession>A0ABV9YDW0</accession>
<evidence type="ECO:0000313" key="2">
    <source>
        <dbReference type="Proteomes" id="UP001595833"/>
    </source>
</evidence>
<sequence>MPGRERDVEAAVTAALGRFYRDRRVVLVGGPLSQYADRVDALLRHGARPPFAVANGTGAGGAPEGLAGHREITADMNSFLAHRAGVAAVLGAPPDDVRAAVAAYDPDRDAIVLAEPSSAAAELDGRPVVDAQRPAWTRYEDPTAVDAFFDDSGIARLPSSVVAPAAGPLAAAVAERDLGYGVLCEGAARGGGDPTMELARWVADGEDCGPAADWLAARCAAVRVTPVLPGVHCAAHGFVLPDHVVVLHPYEVVVLRRGDRPHVAGCSTYARFATDEVAAVLGAAARVGGELRRRAGLRGAFSVSGVLGASGFLATSVWTRFTSAHALAAHRTPELSLPLLHAALVAGQPLDVAGPDLERYLRDRVTSAPGAVVSVPTARGPAGEQRTLWLSLEDGRLRATEAGAHSDGCVVHVPVGSAGKAVLIAGPALAGPGGFMTGAVVDACATVDRAWELGIGATPPPAARRGRGVV</sequence>